<accession>A0A5C5W7Q6</accession>
<evidence type="ECO:0000256" key="1">
    <source>
        <dbReference type="SAM" id="MobiDB-lite"/>
    </source>
</evidence>
<reference evidence="2 3" key="1">
    <citation type="submission" date="2019-02" db="EMBL/GenBank/DDBJ databases">
        <title>Deep-cultivation of Planctomycetes and their phenomic and genomic characterization uncovers novel biology.</title>
        <authorList>
            <person name="Wiegand S."/>
            <person name="Jogler M."/>
            <person name="Boedeker C."/>
            <person name="Pinto D."/>
            <person name="Vollmers J."/>
            <person name="Rivas-Marin E."/>
            <person name="Kohn T."/>
            <person name="Peeters S.H."/>
            <person name="Heuer A."/>
            <person name="Rast P."/>
            <person name="Oberbeckmann S."/>
            <person name="Bunk B."/>
            <person name="Jeske O."/>
            <person name="Meyerdierks A."/>
            <person name="Storesund J.E."/>
            <person name="Kallscheuer N."/>
            <person name="Luecker S."/>
            <person name="Lage O.M."/>
            <person name="Pohl T."/>
            <person name="Merkel B.J."/>
            <person name="Hornburger P."/>
            <person name="Mueller R.-W."/>
            <person name="Bruemmer F."/>
            <person name="Labrenz M."/>
            <person name="Spormann A.M."/>
            <person name="Op Den Camp H."/>
            <person name="Overmann J."/>
            <person name="Amann R."/>
            <person name="Jetten M.S.M."/>
            <person name="Mascher T."/>
            <person name="Medema M.H."/>
            <person name="Devos D.P."/>
            <person name="Kaster A.-K."/>
            <person name="Ovreas L."/>
            <person name="Rohde M."/>
            <person name="Galperin M.Y."/>
            <person name="Jogler C."/>
        </authorList>
    </citation>
    <scope>NUCLEOTIDE SEQUENCE [LARGE SCALE GENOMIC DNA]</scope>
    <source>
        <strain evidence="2 3">Pla111</strain>
    </source>
</reference>
<evidence type="ECO:0000313" key="3">
    <source>
        <dbReference type="Proteomes" id="UP000318995"/>
    </source>
</evidence>
<comment type="caution">
    <text evidence="2">The sequence shown here is derived from an EMBL/GenBank/DDBJ whole genome shotgun (WGS) entry which is preliminary data.</text>
</comment>
<dbReference type="Proteomes" id="UP000318995">
    <property type="component" value="Unassembled WGS sequence"/>
</dbReference>
<keyword evidence="3" id="KW-1185">Reference proteome</keyword>
<gene>
    <name evidence="2" type="ORF">Pla111_18410</name>
</gene>
<sequence>MGRRSSPLRRTVFLLSAAFHPARYRTRSAAGGSNTTARSIENKRRGASARGRGQPGIASLREREAIGRPPNGCRCSWACAIGACAIIGDSAAKTPSRRGPARGLASWCQSKKCYVGPAGRLSRGAVNREGKVPPVDLRRIFGHRSGVSPFGENFIKNIRSCRLCWQIMLSQEPVLHVSAAGYRDFSLPAGSAPAAESRPDRGARTA</sequence>
<dbReference type="AlphaFoldDB" id="A0A5C5W7Q6"/>
<evidence type="ECO:0000313" key="2">
    <source>
        <dbReference type="EMBL" id="TWT46740.1"/>
    </source>
</evidence>
<organism evidence="2 3">
    <name type="scientific">Botrimarina hoheduenensis</name>
    <dbReference type="NCBI Taxonomy" id="2528000"/>
    <lineage>
        <taxon>Bacteria</taxon>
        <taxon>Pseudomonadati</taxon>
        <taxon>Planctomycetota</taxon>
        <taxon>Planctomycetia</taxon>
        <taxon>Pirellulales</taxon>
        <taxon>Lacipirellulaceae</taxon>
        <taxon>Botrimarina</taxon>
    </lineage>
</organism>
<dbReference type="EMBL" id="SJPH01000003">
    <property type="protein sequence ID" value="TWT46740.1"/>
    <property type="molecule type" value="Genomic_DNA"/>
</dbReference>
<protein>
    <submittedName>
        <fullName evidence="2">Uncharacterized protein</fullName>
    </submittedName>
</protein>
<feature type="region of interest" description="Disordered" evidence="1">
    <location>
        <begin position="26"/>
        <end position="59"/>
    </location>
</feature>
<name>A0A5C5W7Q6_9BACT</name>
<proteinExistence type="predicted"/>